<comment type="caution">
    <text evidence="1">The sequence shown here is derived from an EMBL/GenBank/DDBJ whole genome shotgun (WGS) entry which is preliminary data.</text>
</comment>
<keyword evidence="2" id="KW-1185">Reference proteome</keyword>
<gene>
    <name evidence="1" type="ORF">NE398_01955</name>
</gene>
<sequence length="193" mass="22254">MNTELLCEISDGLNKIGCAWGIGGSILLKYHGLIEKPNDIDILINSKDCEKVIEFMNTIGNKVELYSKDPFKTENFFGYNVDGVMVEFMGNFKINLQGNKIYEFILDDKSIVDNLILEDSKINFTSLEDWFVAYLAMNDPKKRVPLIKEYFKHNGLKHKDLLQRNLEKNLSEDINLSIKEILALDKYYLGNNE</sequence>
<protein>
    <submittedName>
        <fullName evidence="1">Uncharacterized protein</fullName>
    </submittedName>
</protein>
<dbReference type="Proteomes" id="UP001141183">
    <property type="component" value="Unassembled WGS sequence"/>
</dbReference>
<evidence type="ECO:0000313" key="2">
    <source>
        <dbReference type="Proteomes" id="UP001141183"/>
    </source>
</evidence>
<dbReference type="InterPro" id="IPR043519">
    <property type="entry name" value="NT_sf"/>
</dbReference>
<name>A0A9X3XH37_9CLOT</name>
<evidence type="ECO:0000313" key="1">
    <source>
        <dbReference type="EMBL" id="MDC4238933.1"/>
    </source>
</evidence>
<dbReference type="Gene3D" id="3.30.460.40">
    <property type="match status" value="1"/>
</dbReference>
<dbReference type="RefSeq" id="WP_008679835.1">
    <property type="nucleotide sequence ID" value="NZ_BAAACM010000002.1"/>
</dbReference>
<reference evidence="1" key="1">
    <citation type="submission" date="2022-05" db="EMBL/GenBank/DDBJ databases">
        <title>Draft genome sequence of Clostridium tertium strain CP3 isolated from Peru.</title>
        <authorList>
            <person name="Hurtado R."/>
            <person name="Lima L."/>
            <person name="Sousa T."/>
            <person name="Jaiswal A.K."/>
            <person name="Tiwari S."/>
            <person name="Maturrano L."/>
            <person name="Brenig B."/>
            <person name="Azevedo V."/>
        </authorList>
    </citation>
    <scope>NUCLEOTIDE SEQUENCE</scope>
    <source>
        <strain evidence="1">CP3</strain>
    </source>
</reference>
<dbReference type="EMBL" id="JAMRYU010000001">
    <property type="protein sequence ID" value="MDC4238933.1"/>
    <property type="molecule type" value="Genomic_DNA"/>
</dbReference>
<proteinExistence type="predicted"/>
<accession>A0A9X3XH37</accession>
<dbReference type="GeneID" id="93042154"/>
<dbReference type="AlphaFoldDB" id="A0A9X3XH37"/>
<dbReference type="SUPFAM" id="SSF81301">
    <property type="entry name" value="Nucleotidyltransferase"/>
    <property type="match status" value="1"/>
</dbReference>
<organism evidence="1 2">
    <name type="scientific">Clostridium tertium</name>
    <dbReference type="NCBI Taxonomy" id="1559"/>
    <lineage>
        <taxon>Bacteria</taxon>
        <taxon>Bacillati</taxon>
        <taxon>Bacillota</taxon>
        <taxon>Clostridia</taxon>
        <taxon>Eubacteriales</taxon>
        <taxon>Clostridiaceae</taxon>
        <taxon>Clostridium</taxon>
    </lineage>
</organism>